<sequence>MKKYVSLLFFAFLLNGCDDGDLTVETIDFKDVTATSCDPNTNTLIYKLKPQEAIILQMPTGTLATQPDTLTYNLNNSTYRFFYRTYDGAITKSNICDAIPPATPNINQEWYAIGGEIEIITSAIYKTPPPSDGHTEIEGYNHNITFNGITFSKPGPTQVEDNFVFGDFKTTVSPVVIAFTDEVAKYCNVQKKVYNNNLSNSLVIENLDKNLIQDVDTPIGQPRKSLINLSSGSPAVVSNNVYYRTYNNNLPEPVKDYYCNDVTPTSPTVKETWIGVTGKENVSGIIEVTTTHTNQVYKHKVVLRNASMKQGNSTFKLATEFVLGTVTTIKP</sequence>
<gene>
    <name evidence="1" type="ORF">GJU42_04245</name>
    <name evidence="2" type="ORF">SAMN06265349_101843</name>
</gene>
<evidence type="ECO:0000313" key="3">
    <source>
        <dbReference type="Proteomes" id="UP000317289"/>
    </source>
</evidence>
<evidence type="ECO:0000313" key="2">
    <source>
        <dbReference type="EMBL" id="SMO43899.1"/>
    </source>
</evidence>
<protein>
    <submittedName>
        <fullName evidence="2">Uncharacterized protein</fullName>
    </submittedName>
</protein>
<proteinExistence type="predicted"/>
<dbReference type="EMBL" id="WKKG01000002">
    <property type="protein sequence ID" value="MRX67167.1"/>
    <property type="molecule type" value="Genomic_DNA"/>
</dbReference>
<accession>A0A521B9Y0</accession>
<dbReference type="Proteomes" id="UP000468990">
    <property type="component" value="Unassembled WGS sequence"/>
</dbReference>
<dbReference type="OrthoDB" id="1417969at2"/>
<dbReference type="EMBL" id="FXTA01000001">
    <property type="protein sequence ID" value="SMO43899.1"/>
    <property type="molecule type" value="Genomic_DNA"/>
</dbReference>
<organism evidence="2 3">
    <name type="scientific">Flavobacterium resistens</name>
    <dbReference type="NCBI Taxonomy" id="443612"/>
    <lineage>
        <taxon>Bacteria</taxon>
        <taxon>Pseudomonadati</taxon>
        <taxon>Bacteroidota</taxon>
        <taxon>Flavobacteriia</taxon>
        <taxon>Flavobacteriales</taxon>
        <taxon>Flavobacteriaceae</taxon>
        <taxon>Flavobacterium</taxon>
    </lineage>
</organism>
<reference evidence="1 4" key="2">
    <citation type="submission" date="2019-11" db="EMBL/GenBank/DDBJ databases">
        <title>Flavobacterium resistens genome.</title>
        <authorList>
            <person name="Wilson V.M."/>
            <person name="Newman J.D."/>
        </authorList>
    </citation>
    <scope>NUCLEOTIDE SEQUENCE [LARGE SCALE GENOMIC DNA]</scope>
    <source>
        <strain evidence="1 4">DSM 19382</strain>
    </source>
</reference>
<name>A0A521B9Y0_9FLAO</name>
<keyword evidence="4" id="KW-1185">Reference proteome</keyword>
<dbReference type="RefSeq" id="WP_142449483.1">
    <property type="nucleotide sequence ID" value="NZ_FXTA01000001.1"/>
</dbReference>
<dbReference type="AlphaFoldDB" id="A0A521B9Y0"/>
<dbReference type="Proteomes" id="UP000317289">
    <property type="component" value="Unassembled WGS sequence"/>
</dbReference>
<evidence type="ECO:0000313" key="4">
    <source>
        <dbReference type="Proteomes" id="UP000468990"/>
    </source>
</evidence>
<evidence type="ECO:0000313" key="1">
    <source>
        <dbReference type="EMBL" id="MRX67167.1"/>
    </source>
</evidence>
<reference evidence="2 3" key="1">
    <citation type="submission" date="2017-05" db="EMBL/GenBank/DDBJ databases">
        <authorList>
            <person name="Varghese N."/>
            <person name="Submissions S."/>
        </authorList>
    </citation>
    <scope>NUCLEOTIDE SEQUENCE [LARGE SCALE GENOMIC DNA]</scope>
    <source>
        <strain evidence="2 3">DSM 19382</strain>
    </source>
</reference>